<dbReference type="EMBL" id="CM047580">
    <property type="protein sequence ID" value="KAI9921462.1"/>
    <property type="molecule type" value="Genomic_DNA"/>
</dbReference>
<reference evidence="1 2" key="1">
    <citation type="journal article" date="2022" name="bioRxiv">
        <title>The genome of the oomycete Peronosclerospora sorghi, a cosmopolitan pathogen of maize and sorghum, is inflated with dispersed pseudogenes.</title>
        <authorList>
            <person name="Fletcher K."/>
            <person name="Martin F."/>
            <person name="Isakeit T."/>
            <person name="Cavanaugh K."/>
            <person name="Magill C."/>
            <person name="Michelmore R."/>
        </authorList>
    </citation>
    <scope>NUCLEOTIDE SEQUENCE [LARGE SCALE GENOMIC DNA]</scope>
    <source>
        <strain evidence="1">P6</strain>
    </source>
</reference>
<accession>A0ACC0WSV7</accession>
<gene>
    <name evidence="1" type="ORF">PsorP6_000306</name>
</gene>
<sequence>MYRSSLKRPTVTQLASVQYGCCTHARWVTYVDASDFKFYLVVIGLLSYRAIRYFRHNVRDENWIHLGFAMILAGNLLLVLVPNSLNFTQLSLAEFFV</sequence>
<name>A0ACC0WSV7_9STRA</name>
<proteinExistence type="predicted"/>
<evidence type="ECO:0000313" key="1">
    <source>
        <dbReference type="EMBL" id="KAI9921462.1"/>
    </source>
</evidence>
<comment type="caution">
    <text evidence="1">The sequence shown here is derived from an EMBL/GenBank/DDBJ whole genome shotgun (WGS) entry which is preliminary data.</text>
</comment>
<keyword evidence="2" id="KW-1185">Reference proteome</keyword>
<organism evidence="1 2">
    <name type="scientific">Peronosclerospora sorghi</name>
    <dbReference type="NCBI Taxonomy" id="230839"/>
    <lineage>
        <taxon>Eukaryota</taxon>
        <taxon>Sar</taxon>
        <taxon>Stramenopiles</taxon>
        <taxon>Oomycota</taxon>
        <taxon>Peronosporomycetes</taxon>
        <taxon>Peronosporales</taxon>
        <taxon>Peronosporaceae</taxon>
        <taxon>Peronosclerospora</taxon>
    </lineage>
</organism>
<dbReference type="Proteomes" id="UP001163321">
    <property type="component" value="Chromosome 1"/>
</dbReference>
<evidence type="ECO:0000313" key="2">
    <source>
        <dbReference type="Proteomes" id="UP001163321"/>
    </source>
</evidence>
<protein>
    <submittedName>
        <fullName evidence="1">Uncharacterized protein</fullName>
    </submittedName>
</protein>